<dbReference type="AlphaFoldDB" id="A0AAD5VLM5"/>
<dbReference type="Proteomes" id="UP001213000">
    <property type="component" value="Unassembled WGS sequence"/>
</dbReference>
<proteinExistence type="predicted"/>
<keyword evidence="3" id="KW-1185">Reference proteome</keyword>
<gene>
    <name evidence="2" type="ORF">NP233_g8880</name>
</gene>
<evidence type="ECO:0000256" key="1">
    <source>
        <dbReference type="SAM" id="MobiDB-lite"/>
    </source>
</evidence>
<feature type="region of interest" description="Disordered" evidence="1">
    <location>
        <begin position="41"/>
        <end position="129"/>
    </location>
</feature>
<name>A0AAD5VLM5_9AGAR</name>
<feature type="compositionally biased region" description="Low complexity" evidence="1">
    <location>
        <begin position="71"/>
        <end position="89"/>
    </location>
</feature>
<dbReference type="EMBL" id="JANIEX010000748">
    <property type="protein sequence ID" value="KAJ3563537.1"/>
    <property type="molecule type" value="Genomic_DNA"/>
</dbReference>
<sequence>MWRTTCYHALSKGAEQRKLPASSIQQSSVHTTGGAFVLPFHSTTYPSHREPATSSARQRSRLTHRPPYRHASPATTSTTTAITGATTASNDLKPTRPRQPAPSLGSWVMYVEGEEDQAHASGEEEDIID</sequence>
<comment type="caution">
    <text evidence="2">The sequence shown here is derived from an EMBL/GenBank/DDBJ whole genome shotgun (WGS) entry which is preliminary data.</text>
</comment>
<reference evidence="2" key="1">
    <citation type="submission" date="2022-07" db="EMBL/GenBank/DDBJ databases">
        <title>Genome Sequence of Leucocoprinus birnbaumii.</title>
        <authorList>
            <person name="Buettner E."/>
        </authorList>
    </citation>
    <scope>NUCLEOTIDE SEQUENCE</scope>
    <source>
        <strain evidence="2">VT141</strain>
    </source>
</reference>
<evidence type="ECO:0000313" key="3">
    <source>
        <dbReference type="Proteomes" id="UP001213000"/>
    </source>
</evidence>
<protein>
    <submittedName>
        <fullName evidence="2">Uncharacterized protein</fullName>
    </submittedName>
</protein>
<evidence type="ECO:0000313" key="2">
    <source>
        <dbReference type="EMBL" id="KAJ3563537.1"/>
    </source>
</evidence>
<feature type="compositionally biased region" description="Polar residues" evidence="1">
    <location>
        <begin position="41"/>
        <end position="57"/>
    </location>
</feature>
<feature type="compositionally biased region" description="Basic residues" evidence="1">
    <location>
        <begin position="58"/>
        <end position="68"/>
    </location>
</feature>
<organism evidence="2 3">
    <name type="scientific">Leucocoprinus birnbaumii</name>
    <dbReference type="NCBI Taxonomy" id="56174"/>
    <lineage>
        <taxon>Eukaryota</taxon>
        <taxon>Fungi</taxon>
        <taxon>Dikarya</taxon>
        <taxon>Basidiomycota</taxon>
        <taxon>Agaricomycotina</taxon>
        <taxon>Agaricomycetes</taxon>
        <taxon>Agaricomycetidae</taxon>
        <taxon>Agaricales</taxon>
        <taxon>Agaricineae</taxon>
        <taxon>Agaricaceae</taxon>
        <taxon>Leucocoprinus</taxon>
    </lineage>
</organism>
<accession>A0AAD5VLM5</accession>